<feature type="compositionally biased region" description="Low complexity" evidence="1">
    <location>
        <begin position="119"/>
        <end position="140"/>
    </location>
</feature>
<dbReference type="Proteomes" id="UP001305779">
    <property type="component" value="Unassembled WGS sequence"/>
</dbReference>
<name>A0ABR0ELM5_ZASCE</name>
<evidence type="ECO:0008006" key="4">
    <source>
        <dbReference type="Google" id="ProtNLM"/>
    </source>
</evidence>
<evidence type="ECO:0000313" key="3">
    <source>
        <dbReference type="Proteomes" id="UP001305779"/>
    </source>
</evidence>
<feature type="region of interest" description="Disordered" evidence="1">
    <location>
        <begin position="119"/>
        <end position="141"/>
    </location>
</feature>
<accession>A0ABR0ELM5</accession>
<evidence type="ECO:0000313" key="2">
    <source>
        <dbReference type="EMBL" id="KAK4502150.1"/>
    </source>
</evidence>
<sequence length="626" mass="69735">MPVTYTTSYVEHICIDSGFNGAAGDIYHILPLYDRIDILSVLNSDKYTAESDHNTARANDNANYNEHFDSAGEHGRIDAGHLLYDILCGYFYLHYQPGIDCTASNNHNFVPVYHGPSVDSVSDNDSSRPNDNSIRANNHSNHNKHSAGEYCGLDLPVFDFRDVYDVLLSDHHPGYHNFRIAAASHDPDNGSEHAAWPDEYDHHPLGSACQYAVFDDHLLDPVHDLYLVHSDDDLGMPYSFGERKSSLTLSLAGFDWNFNSAYHLYAQLPGDYVQRSVPDDNRHINAARFHYCIDSASGDHDQLVPYNDSLQLSNRDYGHIDAVVSTEDNFVTGPTETVYCRRGIDFFFAGFEQHSVLNAFFVIKIVNLYSTHPTKDHKFVNDYGDSDSNGHYQLERHLASASFNGNEQQPAIDDLDILVCLGIKHQHLHRGVHFFLANKPTKLLIANLVIELCLILSSTSYEACPTQTQDICGSQNQGTTCSSTNGTAYNVNCGIAYVGTEVDESDVNYPPRPSASSSSGAQAGKRAFSGPEWTFDYCQETCNWTPSCMAINFVNDNCNLLQNITGHRDMPNAMRAKPVVVYTPPASEPTHFNAMKIFMSDATPSACSRRVVTGTYTLPTTRRELK</sequence>
<reference evidence="2 3" key="1">
    <citation type="journal article" date="2023" name="G3 (Bethesda)">
        <title>A chromosome-level genome assembly of Zasmidium syzygii isolated from banana leaves.</title>
        <authorList>
            <person name="van Westerhoven A.C."/>
            <person name="Mehrabi R."/>
            <person name="Talebi R."/>
            <person name="Steentjes M.B.F."/>
            <person name="Corcolon B."/>
            <person name="Chong P.A."/>
            <person name="Kema G.H.J."/>
            <person name="Seidl M.F."/>
        </authorList>
    </citation>
    <scope>NUCLEOTIDE SEQUENCE [LARGE SCALE GENOMIC DNA]</scope>
    <source>
        <strain evidence="2 3">P124</strain>
    </source>
</reference>
<comment type="caution">
    <text evidence="2">The sequence shown here is derived from an EMBL/GenBank/DDBJ whole genome shotgun (WGS) entry which is preliminary data.</text>
</comment>
<protein>
    <recommendedName>
        <fullName evidence="4">Apple domain-containing protein</fullName>
    </recommendedName>
</protein>
<dbReference type="EMBL" id="JAXOVC010000004">
    <property type="protein sequence ID" value="KAK4502150.1"/>
    <property type="molecule type" value="Genomic_DNA"/>
</dbReference>
<organism evidence="2 3">
    <name type="scientific">Zasmidium cellare</name>
    <name type="common">Wine cellar mold</name>
    <name type="synonym">Racodium cellare</name>
    <dbReference type="NCBI Taxonomy" id="395010"/>
    <lineage>
        <taxon>Eukaryota</taxon>
        <taxon>Fungi</taxon>
        <taxon>Dikarya</taxon>
        <taxon>Ascomycota</taxon>
        <taxon>Pezizomycotina</taxon>
        <taxon>Dothideomycetes</taxon>
        <taxon>Dothideomycetidae</taxon>
        <taxon>Mycosphaerellales</taxon>
        <taxon>Mycosphaerellaceae</taxon>
        <taxon>Zasmidium</taxon>
    </lineage>
</organism>
<proteinExistence type="predicted"/>
<keyword evidence="3" id="KW-1185">Reference proteome</keyword>
<gene>
    <name evidence="2" type="ORF">PRZ48_005573</name>
</gene>
<evidence type="ECO:0000256" key="1">
    <source>
        <dbReference type="SAM" id="MobiDB-lite"/>
    </source>
</evidence>